<sequence length="74" mass="7978">MRDVTQIVAQVREELAGELRERVRRRLGEQPAEWLADQLTSLALGGGEVAGPAVPRQVRRSPGDGSEAAGTAER</sequence>
<organism evidence="2 3">
    <name type="scientific">Sphaerisporangium rufum</name>
    <dbReference type="NCBI Taxonomy" id="1381558"/>
    <lineage>
        <taxon>Bacteria</taxon>
        <taxon>Bacillati</taxon>
        <taxon>Actinomycetota</taxon>
        <taxon>Actinomycetes</taxon>
        <taxon>Streptosporangiales</taxon>
        <taxon>Streptosporangiaceae</taxon>
        <taxon>Sphaerisporangium</taxon>
    </lineage>
</organism>
<protein>
    <submittedName>
        <fullName evidence="2">Uncharacterized protein</fullName>
    </submittedName>
</protein>
<name>A0A919R643_9ACTN</name>
<gene>
    <name evidence="2" type="ORF">Sru01_53730</name>
</gene>
<dbReference type="EMBL" id="BOOU01000073">
    <property type="protein sequence ID" value="GII80391.1"/>
    <property type="molecule type" value="Genomic_DNA"/>
</dbReference>
<reference evidence="2" key="1">
    <citation type="submission" date="2021-01" db="EMBL/GenBank/DDBJ databases">
        <title>Whole genome shotgun sequence of Sphaerisporangium rufum NBRC 109079.</title>
        <authorList>
            <person name="Komaki H."/>
            <person name="Tamura T."/>
        </authorList>
    </citation>
    <scope>NUCLEOTIDE SEQUENCE</scope>
    <source>
        <strain evidence="2">NBRC 109079</strain>
    </source>
</reference>
<dbReference type="RefSeq" id="WP_203991070.1">
    <property type="nucleotide sequence ID" value="NZ_BOOU01000073.1"/>
</dbReference>
<proteinExistence type="predicted"/>
<dbReference type="Proteomes" id="UP000655287">
    <property type="component" value="Unassembled WGS sequence"/>
</dbReference>
<dbReference type="AlphaFoldDB" id="A0A919R643"/>
<accession>A0A919R643</accession>
<evidence type="ECO:0000313" key="3">
    <source>
        <dbReference type="Proteomes" id="UP000655287"/>
    </source>
</evidence>
<keyword evidence="3" id="KW-1185">Reference proteome</keyword>
<comment type="caution">
    <text evidence="2">The sequence shown here is derived from an EMBL/GenBank/DDBJ whole genome shotgun (WGS) entry which is preliminary data.</text>
</comment>
<evidence type="ECO:0000313" key="2">
    <source>
        <dbReference type="EMBL" id="GII80391.1"/>
    </source>
</evidence>
<feature type="region of interest" description="Disordered" evidence="1">
    <location>
        <begin position="46"/>
        <end position="74"/>
    </location>
</feature>
<evidence type="ECO:0000256" key="1">
    <source>
        <dbReference type="SAM" id="MobiDB-lite"/>
    </source>
</evidence>